<organism evidence="2 3">
    <name type="scientific">Hymenobacter cellulosivorans</name>
    <dbReference type="NCBI Taxonomy" id="2932249"/>
    <lineage>
        <taxon>Bacteria</taxon>
        <taxon>Pseudomonadati</taxon>
        <taxon>Bacteroidota</taxon>
        <taxon>Cytophagia</taxon>
        <taxon>Cytophagales</taxon>
        <taxon>Hymenobacteraceae</taxon>
        <taxon>Hymenobacter</taxon>
    </lineage>
</organism>
<evidence type="ECO:0008006" key="4">
    <source>
        <dbReference type="Google" id="ProtNLM"/>
    </source>
</evidence>
<gene>
    <name evidence="2" type="ORF">MUN80_13205</name>
</gene>
<keyword evidence="3" id="KW-1185">Reference proteome</keyword>
<protein>
    <recommendedName>
        <fullName evidence="4">T9SS type A sorting domain-containing protein</fullName>
    </recommendedName>
</protein>
<feature type="chain" id="PRO_5045896578" description="T9SS type A sorting domain-containing protein" evidence="1">
    <location>
        <begin position="26"/>
        <end position="144"/>
    </location>
</feature>
<accession>A0ABY4F3T5</accession>
<name>A0ABY4F3T5_9BACT</name>
<dbReference type="Proteomes" id="UP000831785">
    <property type="component" value="Chromosome"/>
</dbReference>
<feature type="signal peptide" evidence="1">
    <location>
        <begin position="1"/>
        <end position="25"/>
    </location>
</feature>
<sequence length="144" mass="15517">MKLLTTLFGAALAAVLCAAATPARAQSSEAISLTQTAPTALRLRISHPTAQAGRVQVVRLSTGQTLFTETYRAPAYGHRFDFRQAPSGRYLVWLQSGNNVHRCLVRVRTRAQDSVIRVDKLTSRTMPASLLISNLSTAAPVAGL</sequence>
<evidence type="ECO:0000313" key="2">
    <source>
        <dbReference type="EMBL" id="UOQ50717.1"/>
    </source>
</evidence>
<dbReference type="EMBL" id="CP095049">
    <property type="protein sequence ID" value="UOQ50717.1"/>
    <property type="molecule type" value="Genomic_DNA"/>
</dbReference>
<evidence type="ECO:0000256" key="1">
    <source>
        <dbReference type="SAM" id="SignalP"/>
    </source>
</evidence>
<reference evidence="2 3" key="1">
    <citation type="submission" date="2022-04" db="EMBL/GenBank/DDBJ databases">
        <title>Hymenobacter sp. isolated from the air.</title>
        <authorList>
            <person name="Won M."/>
            <person name="Lee C.-M."/>
            <person name="Woen H.-Y."/>
            <person name="Kwon S.-W."/>
        </authorList>
    </citation>
    <scope>NUCLEOTIDE SEQUENCE [LARGE SCALE GENOMIC DNA]</scope>
    <source>
        <strain evidence="3">5116 S-27</strain>
    </source>
</reference>
<evidence type="ECO:0000313" key="3">
    <source>
        <dbReference type="Proteomes" id="UP000831785"/>
    </source>
</evidence>
<proteinExistence type="predicted"/>
<dbReference type="RefSeq" id="WP_244713494.1">
    <property type="nucleotide sequence ID" value="NZ_CP095049.1"/>
</dbReference>
<keyword evidence="1" id="KW-0732">Signal</keyword>